<evidence type="ECO:0000313" key="8">
    <source>
        <dbReference type="EMBL" id="STO24091.1"/>
    </source>
</evidence>
<feature type="transmembrane region" description="Helical" evidence="5">
    <location>
        <begin position="110"/>
        <end position="130"/>
    </location>
</feature>
<dbReference type="OrthoDB" id="7060875at2"/>
<organism evidence="8 10">
    <name type="scientific">Fluoribacter gormanii</name>
    <dbReference type="NCBI Taxonomy" id="464"/>
    <lineage>
        <taxon>Bacteria</taxon>
        <taxon>Pseudomonadati</taxon>
        <taxon>Pseudomonadota</taxon>
        <taxon>Gammaproteobacteria</taxon>
        <taxon>Legionellales</taxon>
        <taxon>Legionellaceae</taxon>
        <taxon>Fluoribacter</taxon>
    </lineage>
</organism>
<evidence type="ECO:0000256" key="1">
    <source>
        <dbReference type="ARBA" id="ARBA00004141"/>
    </source>
</evidence>
<evidence type="ECO:0000313" key="7">
    <source>
        <dbReference type="EMBL" id="SIR52913.1"/>
    </source>
</evidence>
<dbReference type="Proteomes" id="UP000254374">
    <property type="component" value="Unassembled WGS sequence"/>
</dbReference>
<keyword evidence="2 5" id="KW-0812">Transmembrane</keyword>
<evidence type="ECO:0000256" key="5">
    <source>
        <dbReference type="SAM" id="Phobius"/>
    </source>
</evidence>
<evidence type="ECO:0000313" key="9">
    <source>
        <dbReference type="Proteomes" id="UP000186808"/>
    </source>
</evidence>
<comment type="subcellular location">
    <subcellularLocation>
        <location evidence="1">Membrane</location>
        <topology evidence="1">Multi-pass membrane protein</topology>
    </subcellularLocation>
</comment>
<gene>
    <name evidence="8" type="ORF">NCTC11401_00897</name>
    <name evidence="7" type="ORF">SAMN05421777_11483</name>
</gene>
<feature type="domain" description="GtrA/DPMS transmembrane" evidence="6">
    <location>
        <begin position="13"/>
        <end position="132"/>
    </location>
</feature>
<dbReference type="GO" id="GO:0016020">
    <property type="term" value="C:membrane"/>
    <property type="evidence" value="ECO:0007669"/>
    <property type="project" value="UniProtKB-SubCell"/>
</dbReference>
<evidence type="ECO:0000259" key="6">
    <source>
        <dbReference type="Pfam" id="PF04138"/>
    </source>
</evidence>
<evidence type="ECO:0000256" key="2">
    <source>
        <dbReference type="ARBA" id="ARBA00022692"/>
    </source>
</evidence>
<evidence type="ECO:0000256" key="4">
    <source>
        <dbReference type="ARBA" id="ARBA00023136"/>
    </source>
</evidence>
<dbReference type="InterPro" id="IPR007267">
    <property type="entry name" value="GtrA_DPMS_TM"/>
</dbReference>
<dbReference type="GO" id="GO:0000271">
    <property type="term" value="P:polysaccharide biosynthetic process"/>
    <property type="evidence" value="ECO:0007669"/>
    <property type="project" value="InterPro"/>
</dbReference>
<feature type="transmembrane region" description="Helical" evidence="5">
    <location>
        <begin position="12"/>
        <end position="31"/>
    </location>
</feature>
<dbReference type="RefSeq" id="WP_058468440.1">
    <property type="nucleotide sequence ID" value="NZ_CAAAIV010000034.1"/>
</dbReference>
<sequence length="136" mass="15701">MLRHFKSKQFIAFIVAGTIAVMVNFCSRILYSYEFSFSISIILAYITGMIASFILGKLFVFKNSQQTFLRSIMFFILINLIGMLQTWFVSLFLAYHILPALGIKSFTLEIAHAIGLVFPTFTTYLGHKFFTFREHI</sequence>
<keyword evidence="3 5" id="KW-1133">Transmembrane helix</keyword>
<name>A0A377GH42_9GAMM</name>
<evidence type="ECO:0000256" key="3">
    <source>
        <dbReference type="ARBA" id="ARBA00022989"/>
    </source>
</evidence>
<reference evidence="7 9" key="1">
    <citation type="submission" date="2017-01" db="EMBL/GenBank/DDBJ databases">
        <authorList>
            <person name="Varghese N."/>
            <person name="Submissions S."/>
        </authorList>
    </citation>
    <scope>NUCLEOTIDE SEQUENCE [LARGE SCALE GENOMIC DNA]</scope>
    <source>
        <strain evidence="7 9">ATCC 33342</strain>
    </source>
</reference>
<accession>A0A377GH42</accession>
<keyword evidence="4 5" id="KW-0472">Membrane</keyword>
<reference evidence="8 10" key="2">
    <citation type="submission" date="2018-06" db="EMBL/GenBank/DDBJ databases">
        <authorList>
            <consortium name="Pathogen Informatics"/>
            <person name="Doyle S."/>
        </authorList>
    </citation>
    <scope>NUCLEOTIDE SEQUENCE [LARGE SCALE GENOMIC DNA]</scope>
    <source>
        <strain evidence="8 10">NCTC11401</strain>
    </source>
</reference>
<dbReference type="Pfam" id="PF04138">
    <property type="entry name" value="GtrA_DPMS_TM"/>
    <property type="match status" value="1"/>
</dbReference>
<feature type="transmembrane region" description="Helical" evidence="5">
    <location>
        <begin position="37"/>
        <end position="60"/>
    </location>
</feature>
<keyword evidence="9" id="KW-1185">Reference proteome</keyword>
<dbReference type="EMBL" id="FTNL01000014">
    <property type="protein sequence ID" value="SIR52913.1"/>
    <property type="molecule type" value="Genomic_DNA"/>
</dbReference>
<dbReference type="AlphaFoldDB" id="A0A377GH42"/>
<dbReference type="Proteomes" id="UP000186808">
    <property type="component" value="Unassembled WGS sequence"/>
</dbReference>
<proteinExistence type="predicted"/>
<feature type="transmembrane region" description="Helical" evidence="5">
    <location>
        <begin position="72"/>
        <end position="98"/>
    </location>
</feature>
<protein>
    <submittedName>
        <fullName evidence="7">Flippase GtrA (Transmembrane translocase of bactoprenol-linked glucose)</fullName>
    </submittedName>
    <submittedName>
        <fullName evidence="8">GtrA-like protein</fullName>
    </submittedName>
</protein>
<dbReference type="EMBL" id="UGGV01000001">
    <property type="protein sequence ID" value="STO24091.1"/>
    <property type="molecule type" value="Genomic_DNA"/>
</dbReference>
<evidence type="ECO:0000313" key="10">
    <source>
        <dbReference type="Proteomes" id="UP000254374"/>
    </source>
</evidence>
<dbReference type="STRING" id="464.Lgor_1959"/>